<keyword evidence="4" id="KW-1185">Reference proteome</keyword>
<feature type="region of interest" description="Disordered" evidence="2">
    <location>
        <begin position="1880"/>
        <end position="1928"/>
    </location>
</feature>
<feature type="region of interest" description="Disordered" evidence="2">
    <location>
        <begin position="1"/>
        <end position="304"/>
    </location>
</feature>
<feature type="compositionally biased region" description="Basic and acidic residues" evidence="2">
    <location>
        <begin position="91"/>
        <end position="119"/>
    </location>
</feature>
<feature type="compositionally biased region" description="Basic and acidic residues" evidence="2">
    <location>
        <begin position="1048"/>
        <end position="1075"/>
    </location>
</feature>
<feature type="compositionally biased region" description="Basic and acidic residues" evidence="2">
    <location>
        <begin position="1128"/>
        <end position="1140"/>
    </location>
</feature>
<feature type="compositionally biased region" description="Basic and acidic residues" evidence="2">
    <location>
        <begin position="495"/>
        <end position="507"/>
    </location>
</feature>
<feature type="compositionally biased region" description="Polar residues" evidence="2">
    <location>
        <begin position="2695"/>
        <end position="2705"/>
    </location>
</feature>
<feature type="compositionally biased region" description="Basic and acidic residues" evidence="2">
    <location>
        <begin position="1187"/>
        <end position="1198"/>
    </location>
</feature>
<feature type="compositionally biased region" description="Polar residues" evidence="2">
    <location>
        <begin position="1442"/>
        <end position="1460"/>
    </location>
</feature>
<feature type="region of interest" description="Disordered" evidence="2">
    <location>
        <begin position="1258"/>
        <end position="1466"/>
    </location>
</feature>
<feature type="compositionally biased region" description="Low complexity" evidence="2">
    <location>
        <begin position="874"/>
        <end position="884"/>
    </location>
</feature>
<feature type="compositionally biased region" description="Basic and acidic residues" evidence="2">
    <location>
        <begin position="1422"/>
        <end position="1441"/>
    </location>
</feature>
<feature type="compositionally biased region" description="Polar residues" evidence="2">
    <location>
        <begin position="641"/>
        <end position="655"/>
    </location>
</feature>
<feature type="compositionally biased region" description="Basic and acidic residues" evidence="2">
    <location>
        <begin position="246"/>
        <end position="256"/>
    </location>
</feature>
<feature type="compositionally biased region" description="Polar residues" evidence="2">
    <location>
        <begin position="687"/>
        <end position="702"/>
    </location>
</feature>
<feature type="compositionally biased region" description="Low complexity" evidence="2">
    <location>
        <begin position="3124"/>
        <end position="3135"/>
    </location>
</feature>
<feature type="compositionally biased region" description="Basic and acidic residues" evidence="2">
    <location>
        <begin position="807"/>
        <end position="839"/>
    </location>
</feature>
<feature type="compositionally biased region" description="Polar residues" evidence="2">
    <location>
        <begin position="1226"/>
        <end position="1239"/>
    </location>
</feature>
<feature type="compositionally biased region" description="Basic and acidic residues" evidence="2">
    <location>
        <begin position="768"/>
        <end position="778"/>
    </location>
</feature>
<keyword evidence="1" id="KW-0175">Coiled coil</keyword>
<feature type="compositionally biased region" description="Polar residues" evidence="2">
    <location>
        <begin position="269"/>
        <end position="282"/>
    </location>
</feature>
<feature type="compositionally biased region" description="Basic and acidic residues" evidence="2">
    <location>
        <begin position="155"/>
        <end position="169"/>
    </location>
</feature>
<feature type="compositionally biased region" description="Low complexity" evidence="2">
    <location>
        <begin position="3048"/>
        <end position="3061"/>
    </location>
</feature>
<feature type="compositionally biased region" description="Basic and acidic residues" evidence="2">
    <location>
        <begin position="922"/>
        <end position="950"/>
    </location>
</feature>
<feature type="region of interest" description="Disordered" evidence="2">
    <location>
        <begin position="2363"/>
        <end position="2450"/>
    </location>
</feature>
<feature type="compositionally biased region" description="Basic residues" evidence="2">
    <location>
        <begin position="208"/>
        <end position="220"/>
    </location>
</feature>
<feature type="compositionally biased region" description="Polar residues" evidence="2">
    <location>
        <begin position="2712"/>
        <end position="2727"/>
    </location>
</feature>
<feature type="compositionally biased region" description="Polar residues" evidence="2">
    <location>
        <begin position="1277"/>
        <end position="1286"/>
    </location>
</feature>
<comment type="caution">
    <text evidence="3">The sequence shown here is derived from an EMBL/GenBank/DDBJ whole genome shotgun (WGS) entry which is preliminary data.</text>
</comment>
<evidence type="ECO:0000256" key="1">
    <source>
        <dbReference type="SAM" id="Coils"/>
    </source>
</evidence>
<proteinExistence type="predicted"/>
<feature type="compositionally biased region" description="Basic and acidic residues" evidence="2">
    <location>
        <begin position="1330"/>
        <end position="1393"/>
    </location>
</feature>
<feature type="compositionally biased region" description="Polar residues" evidence="2">
    <location>
        <begin position="3062"/>
        <end position="3079"/>
    </location>
</feature>
<feature type="region of interest" description="Disordered" evidence="2">
    <location>
        <begin position="3214"/>
        <end position="3272"/>
    </location>
</feature>
<feature type="compositionally biased region" description="Polar residues" evidence="2">
    <location>
        <begin position="2824"/>
        <end position="2850"/>
    </location>
</feature>
<feature type="region of interest" description="Disordered" evidence="2">
    <location>
        <begin position="2964"/>
        <end position="3192"/>
    </location>
</feature>
<feature type="region of interest" description="Disordered" evidence="2">
    <location>
        <begin position="2668"/>
        <end position="2731"/>
    </location>
</feature>
<feature type="compositionally biased region" description="Low complexity" evidence="2">
    <location>
        <begin position="2851"/>
        <end position="2865"/>
    </location>
</feature>
<protein>
    <submittedName>
        <fullName evidence="3">Uncharacterized protein</fullName>
    </submittedName>
</protein>
<feature type="compositionally biased region" description="Polar residues" evidence="2">
    <location>
        <begin position="3227"/>
        <end position="3272"/>
    </location>
</feature>
<feature type="region of interest" description="Disordered" evidence="2">
    <location>
        <begin position="2520"/>
        <end position="2544"/>
    </location>
</feature>
<feature type="compositionally biased region" description="Polar residues" evidence="2">
    <location>
        <begin position="786"/>
        <end position="796"/>
    </location>
</feature>
<feature type="compositionally biased region" description="Basic and acidic residues" evidence="2">
    <location>
        <begin position="198"/>
        <end position="207"/>
    </location>
</feature>
<accession>A0A8B6EMS7</accession>
<feature type="region of interest" description="Disordered" evidence="2">
    <location>
        <begin position="2824"/>
        <end position="2872"/>
    </location>
</feature>
<feature type="compositionally biased region" description="Polar residues" evidence="2">
    <location>
        <begin position="3137"/>
        <end position="3192"/>
    </location>
</feature>
<feature type="compositionally biased region" description="Acidic residues" evidence="2">
    <location>
        <begin position="1"/>
        <end position="18"/>
    </location>
</feature>
<feature type="region of interest" description="Disordered" evidence="2">
    <location>
        <begin position="1048"/>
        <end position="1243"/>
    </location>
</feature>
<feature type="compositionally biased region" description="Basic residues" evidence="2">
    <location>
        <begin position="1092"/>
        <end position="1103"/>
    </location>
</feature>
<feature type="compositionally biased region" description="Polar residues" evidence="2">
    <location>
        <begin position="724"/>
        <end position="750"/>
    </location>
</feature>
<feature type="coiled-coil region" evidence="1">
    <location>
        <begin position="3299"/>
        <end position="3343"/>
    </location>
</feature>
<feature type="region of interest" description="Disordered" evidence="2">
    <location>
        <begin position="2022"/>
        <end position="2056"/>
    </location>
</feature>
<feature type="compositionally biased region" description="Basic and acidic residues" evidence="2">
    <location>
        <begin position="1264"/>
        <end position="1276"/>
    </location>
</feature>
<name>A0A8B6EMS7_MYTGA</name>
<feature type="compositionally biased region" description="Polar residues" evidence="2">
    <location>
        <begin position="481"/>
        <end position="494"/>
    </location>
</feature>
<feature type="region of interest" description="Disordered" evidence="2">
    <location>
        <begin position="768"/>
        <end position="974"/>
    </location>
</feature>
<evidence type="ECO:0000313" key="4">
    <source>
        <dbReference type="Proteomes" id="UP000596742"/>
    </source>
</evidence>
<feature type="compositionally biased region" description="Basic and acidic residues" evidence="2">
    <location>
        <begin position="1108"/>
        <end position="1119"/>
    </location>
</feature>
<feature type="compositionally biased region" description="Basic residues" evidence="2">
    <location>
        <begin position="140"/>
        <end position="154"/>
    </location>
</feature>
<evidence type="ECO:0000313" key="3">
    <source>
        <dbReference type="EMBL" id="VDI37333.1"/>
    </source>
</evidence>
<sequence>MSLEEYEEGQYLTPDDEDKSDKPSDNYILNSRPYHQHGRGRSFHQGYWRGRSFWGRGKPFRGTFQANTRKNRKSLENEHEQENRSPNSSLERSRDSKERSRDSKERSYSRSYRPSREKSPTSSRRSKSRGRSNRTNSHERSHRTLSRERSHHGHRSQDKYRSRSRDRIRSRSPRHNTSGRTQKGYNREETRQLNNSRDNSDNRESHNKNNRNHHCNKRDHSKNSRDRSKNCRDRHKSDESQPGQFENKRRSAELRENGLPIESECKYSPNMNDKQMDMSNDWSSKKRHNSSPVENEMIKEENDRRDNKRRNLIWSQRESEREHSNVQHFVEEGLREIRFGEKGRPIKKEYTGVNKRKELRNRNRMENYVLTSVDIECLHKRNDRYHFYRVPNKSSDTTSSSTTSNDAAMLDNCFKNTKTETSDNTVVFDNSFKNTKSRTSNVMNIAKGISKVCQGRITADGKRSFTDIKEEERYNDKNDGKTINQTNEGKQNVQHSERVHSKEDTVDGGKSFNFHRRQNSCSNENKYEPSTNQIEAFTNQLQSVSETNQLFCHDQISNRESNYRYSNDLYTMHCNNIDTTMHSDVRTDKPRRYVQPDEAGDNVPYFTNISRSKTLVKKLNSRQPLLPTPASRDSFVHDYHCSSSNQHNLSETPQICHNPPDQIHPNIPDKEKIDSVIDWFMRNNSNRLNSSKELPENDSSVNAAEKSDINTSQSHTLKTDINDKSYNAESSLQDTSEIASPSTSLKYQEVQSDGHHIYTPFANFYEQSENKEERDQSKKSKLNLKITVTSKSSSGDNNNNVHRVRDRKSNKVSENRDRKSNKVSENRDAKSDNLTENKNNKSSNVTENTEKPSHKNSQNSNPSEITCSRTTGLSKTTSHSVTKSKLSEGKGGLLISGEQKNQTSQSSKSSKEKKHSSGLKIKSKEQTSKSKDKSEKSSCEKMMQETEKKKSLVLNPNINHRNVPTSPKTNSFTKDKLTSTPVTIGKTMSCEKDLFLSPVLNPKTLSGSKEKKRHTSGSNETPSKCMIMSETLSESDCSANSLMVVDSWHEGTSGEKSKHSSDLHSKDVSSDKEMVDIEEEADTNQNIFDKIVHKKKSEKRSRSPLRLSEIKKINSDKKALKAKHGHHQSIDKDPETKVLLEKSNNLNNEKKTLKKEHKRRKEEMHQNSKPLSSSSNDKSKVVSSCEKLNEASLLKKNDVNSTPTRLKVTSIHEKSKTIDKSETCDNSKMTSSFDTSDITSPPVHSLFGRKIRTGLEDLPFINTPKKDKSCEGKSNESGKGSTNNIPENLFHKMKKKLSQTNNVVKRLDPAKTKTVKLGTGIQTEETTNQNDKRDSEKQKENELCERQQQTNKEKNKEMKNQKDKTGMDLNIDIHRSAKTHDRKDNSKSIEHKSLKQHKPKQGEKIIQNSHDKSKSSSACGVKEGERQSVEKEHQTRKEKAQNDNTKIKSTNIDNCKNKLTGSKDKTVMTPKTNEVSENIDGNVLMSGEMCKVGNKRRDVHNKTGSFMINKKGKQNNHNHIDCYVESSVDNNEDNQKNVDDENPSTMECSDKSCADEYNAETTVSTDESFECFGIIENVDLNTVSLSADELERLENVQNVEVSLENSLTTSKIGEIDIDQKSHNMTTSSLGAEEIDEDELLRDMEVNCLDVSEEVIVQTSFEENSEKTEGCCQLSNKTGDVSPEDNYTETICLTGDTSQETDLVSGTSDKILPSSSIVEEVEVCTTEELLPCHYEQLEVVTEEATETAELLNVKNCGSLVENTNNVDISLHQITTSDKSPDQINTSDSNVSLDTLEKNSHLTIGDKTKESQQKSAFVDAVKLSETKTISELNSVSVDTPQPIASKSITALKSTKDSDGTFEKMEINSKKQKLLEMLNPERNVEMKEGKRSNLSLTSKHCDSTVSHEKDKDSSNHINDTSDQKLKTVHKSERKMQNVKELSNKSEHVTKASEQLTISSKVVKCVSMKSPVRPMLLTNRNKSSGSGFVRHHLPPNVSDNRGKSAKANILKDWKMSDKIMPLKQSEKHKKLPSENKYKSSGVTSVGKVKTQNNSPSLKQKKSLWKDLRKFEGKTIKRKQTNTSLPKAKASVCTDSKVSGKTDKPIAKKGQDTTLRTGTSNNNQGVTLETDTNIENDMVGNNKNDAANAQKVVEDNCGEGDSCGLKIISVCGNVNFDEPEQNSSEDEEELLEYVKNMNERPVTPSLDNIDMIMNSSPLRKYDKTTKKDSEKNNDQSKLVVVTMPSLIHKGTRKDSLTASFVPMETNNSTTDESELDSSCDKLVIDTEQSDSKLSGGSSVEVEQTNISLSNEKENSEGTTETVELLKELSTVDSTTKSMHNTESGNDMSEIVHNVESGNKMLEDVHNAKYGNERSESVLNTEPGNDMSKSMQNTKPGNDMSKSMQNTESGNDMSEGVQKAESLNDMSESVQVEENCKAPSTTKDSSSLSDDGSKCIDNDETLIYAHNTSDMESSKETIDYSQDHQNKVESENLEHDLEEYSDGDFDEDDDDIQIMWYIKGVPQSPWTPATPHIKEEGTNEGEEEDDEFKQPPVLPELDEYFKKNPEIFSQTKAGNDTSGTNPCVCSYLRAVIFVYVRSGICFNSYSFVFDRSLYCGENTSQQDDKASKLAKKHWKEIHSNQNTQHNVHPVHIVVNQNQYTAGQYQAGQQVCQQSGNKDRQYQPAHQVSSCQQSGNKDRQYQPAQQVCQQLGNKDRQYQPAQQMPVSQQSNNTAGHYPYPVAPQIPTYQKSVNTARQYQNQATHQHLGNLPAYQQQNTHQGDAIANPLSNIHPSSNRGIIPHNIQDTNQRAPHHTTTYVISSNPYQPTFQPTSQNEVTNQPTYPQVIPSSYANQPMFQPTGQSSQIGTSQSTFQPSRQPSQVIGNYHTLQTGSQPINRTNMQVPTMQPSVQTSQPMVNSQMNYLYNSNAVYERQTDNVAGENRSTLPRQESRVNVNKTSPLLRQMVCSDTSSCSVSNLPQRTDGNTNQQSVFSDAHQTMTRTPSQKNRSSSNIENSSPLLANGVSNRSLSVDSNRNKTPPSCRTTPDLPGINGQSSSFSSNDRQSSPSADGQNPAFYSNGKQSSLSAKRRKFFDSDIPKVRRKLSTTSQEDDGQQNKECSIGIPTDDKLSLQKSTLSTSGLSATPPTKQLETTLSTSGLEASPSTSGLVASPSTSGQVATSSTSGLVASPSTSRQFVTPSKSGLVASPFISELAVSLSKSGLSTPPCTSGLAKTPSTSELTKTPTTSEVANTSSTLELKSSLASGNTASVTTPSRSSEGQNFMRQLNFQRPEDIIKAFRFGQEIQLQAMNKMMELMKKDKENYEQLEKELETEKASHVNAQQKLEQLETQFGSIMDCLHKKS</sequence>
<gene>
    <name evidence="3" type="ORF">MGAL_10B036245</name>
</gene>
<feature type="compositionally biased region" description="Basic and acidic residues" evidence="2">
    <location>
        <begin position="73"/>
        <end position="83"/>
    </location>
</feature>
<feature type="compositionally biased region" description="Polar residues" evidence="2">
    <location>
        <begin position="2034"/>
        <end position="2053"/>
    </location>
</feature>
<feature type="region of interest" description="Disordered" evidence="2">
    <location>
        <begin position="1529"/>
        <end position="1549"/>
    </location>
</feature>
<reference evidence="3" key="1">
    <citation type="submission" date="2018-11" db="EMBL/GenBank/DDBJ databases">
        <authorList>
            <person name="Alioto T."/>
            <person name="Alioto T."/>
        </authorList>
    </citation>
    <scope>NUCLEOTIDE SEQUENCE</scope>
</reference>
<feature type="region of interest" description="Disordered" evidence="2">
    <location>
        <begin position="475"/>
        <end position="510"/>
    </location>
</feature>
<feature type="compositionally biased region" description="Acidic residues" evidence="2">
    <location>
        <begin position="2532"/>
        <end position="2541"/>
    </location>
</feature>
<dbReference type="EMBL" id="UYJE01005436">
    <property type="protein sequence ID" value="VDI37333.1"/>
    <property type="molecule type" value="Genomic_DNA"/>
</dbReference>
<feature type="compositionally biased region" description="Polar residues" evidence="2">
    <location>
        <begin position="1320"/>
        <end position="1329"/>
    </location>
</feature>
<feature type="compositionally biased region" description="Low complexity" evidence="2">
    <location>
        <begin position="1167"/>
        <end position="1184"/>
    </location>
</feature>
<organism evidence="3 4">
    <name type="scientific">Mytilus galloprovincialis</name>
    <name type="common">Mediterranean mussel</name>
    <dbReference type="NCBI Taxonomy" id="29158"/>
    <lineage>
        <taxon>Eukaryota</taxon>
        <taxon>Metazoa</taxon>
        <taxon>Spiralia</taxon>
        <taxon>Lophotrochozoa</taxon>
        <taxon>Mollusca</taxon>
        <taxon>Bivalvia</taxon>
        <taxon>Autobranchia</taxon>
        <taxon>Pteriomorphia</taxon>
        <taxon>Mytilida</taxon>
        <taxon>Mytiloidea</taxon>
        <taxon>Mytilidae</taxon>
        <taxon>Mytilinae</taxon>
        <taxon>Mytilus</taxon>
    </lineage>
</organism>
<feature type="compositionally biased region" description="Low complexity" evidence="2">
    <location>
        <begin position="2434"/>
        <end position="2444"/>
    </location>
</feature>
<dbReference type="OrthoDB" id="1421090at2759"/>
<feature type="compositionally biased region" description="Polar residues" evidence="2">
    <location>
        <begin position="2677"/>
        <end position="2688"/>
    </location>
</feature>
<feature type="compositionally biased region" description="Basic and acidic residues" evidence="2">
    <location>
        <begin position="1896"/>
        <end position="1928"/>
    </location>
</feature>
<feature type="compositionally biased region" description="Polar residues" evidence="2">
    <location>
        <begin position="2107"/>
        <end position="2127"/>
    </location>
</feature>
<feature type="compositionally biased region" description="Basic and acidic residues" evidence="2">
    <location>
        <begin position="2093"/>
        <end position="2106"/>
    </location>
</feature>
<feature type="compositionally biased region" description="Polar residues" evidence="2">
    <location>
        <begin position="2964"/>
        <end position="3037"/>
    </location>
</feature>
<feature type="compositionally biased region" description="Basic and acidic residues" evidence="2">
    <location>
        <begin position="221"/>
        <end position="239"/>
    </location>
</feature>
<feature type="region of interest" description="Disordered" evidence="2">
    <location>
        <begin position="637"/>
        <end position="668"/>
    </location>
</feature>
<feature type="compositionally biased region" description="Polar residues" evidence="2">
    <location>
        <begin position="855"/>
        <end position="873"/>
    </location>
</feature>
<feature type="region of interest" description="Disordered" evidence="2">
    <location>
        <begin position="2091"/>
        <end position="2127"/>
    </location>
</feature>
<feature type="region of interest" description="Disordered" evidence="2">
    <location>
        <begin position="1972"/>
        <end position="1999"/>
    </location>
</feature>
<feature type="compositionally biased region" description="Low complexity" evidence="2">
    <location>
        <begin position="899"/>
        <end position="908"/>
    </location>
</feature>
<feature type="region of interest" description="Disordered" evidence="2">
    <location>
        <begin position="687"/>
        <end position="750"/>
    </location>
</feature>
<dbReference type="Proteomes" id="UP000596742">
    <property type="component" value="Unassembled WGS sequence"/>
</dbReference>
<feature type="compositionally biased region" description="Polar residues" evidence="2">
    <location>
        <begin position="175"/>
        <end position="184"/>
    </location>
</feature>
<feature type="compositionally biased region" description="Polar residues" evidence="2">
    <location>
        <begin position="2371"/>
        <end position="2406"/>
    </location>
</feature>
<feature type="compositionally biased region" description="Basic and acidic residues" evidence="2">
    <location>
        <begin position="1210"/>
        <end position="1225"/>
    </location>
</feature>
<feature type="compositionally biased region" description="Polar residues" evidence="2">
    <location>
        <begin position="954"/>
        <end position="974"/>
    </location>
</feature>
<evidence type="ECO:0000256" key="2">
    <source>
        <dbReference type="SAM" id="MobiDB-lite"/>
    </source>
</evidence>
<feature type="region of interest" description="Disordered" evidence="2">
    <location>
        <begin position="999"/>
        <end position="1029"/>
    </location>
</feature>